<keyword evidence="5 6" id="KW-0472">Membrane</keyword>
<dbReference type="InterPro" id="IPR050250">
    <property type="entry name" value="Macrolide_Exporter_MacB"/>
</dbReference>
<name>A0A847RW16_9BACT</name>
<dbReference type="RefSeq" id="WP_168871083.1">
    <property type="nucleotide sequence ID" value="NZ_JABAIA010000001.1"/>
</dbReference>
<keyword evidence="4 6" id="KW-1133">Transmembrane helix</keyword>
<evidence type="ECO:0000259" key="7">
    <source>
        <dbReference type="Pfam" id="PF02687"/>
    </source>
</evidence>
<dbReference type="PANTHER" id="PTHR30572">
    <property type="entry name" value="MEMBRANE COMPONENT OF TRANSPORTER-RELATED"/>
    <property type="match status" value="1"/>
</dbReference>
<accession>A0A847RW16</accession>
<feature type="transmembrane region" description="Helical" evidence="6">
    <location>
        <begin position="763"/>
        <end position="785"/>
    </location>
</feature>
<feature type="transmembrane region" description="Helical" evidence="6">
    <location>
        <begin position="679"/>
        <end position="703"/>
    </location>
</feature>
<organism evidence="9 10">
    <name type="scientific">Chitinophaga varians</name>
    <dbReference type="NCBI Taxonomy" id="2202339"/>
    <lineage>
        <taxon>Bacteria</taxon>
        <taxon>Pseudomonadati</taxon>
        <taxon>Bacteroidota</taxon>
        <taxon>Chitinophagia</taxon>
        <taxon>Chitinophagales</taxon>
        <taxon>Chitinophagaceae</taxon>
        <taxon>Chitinophaga</taxon>
    </lineage>
</organism>
<evidence type="ECO:0000313" key="10">
    <source>
        <dbReference type="Proteomes" id="UP000570474"/>
    </source>
</evidence>
<dbReference type="Pfam" id="PF02687">
    <property type="entry name" value="FtsX"/>
    <property type="match status" value="2"/>
</dbReference>
<sequence length="802" mass="89480">MFRNYLLVAIRNIWRNKVFSLLNILGLVTGISAALVVYLVVFYESGFNKAVPRGNDVYRIVSTISFSGDSVKNSGVTVPVIAVAETNIPQIEKAVHFFINNTTDRITVDGKDFPNKEDVIFADRNYMDLLGYEWLGGNAATALSQPLSVVLTKERARLYFPGLPVDQVLGKQVLYDDSIRVTVTGVVKDLSHTTDFWFGEMISMSTLESNSSFKQIYLDQDWSSTSSSTQLLVKLRPFARPEDAAAVLKSYVEPHNTKDSKMVLSLQPLSDLHFNTDFQAYRRTADRKQLNILTWVAVALLGLAVINFVNLTTAQASRRAKETGIRKAIGGTTRQLIRQFLGETMVLTLLAAMLSLLMAPLLIISFHAFLPEDLPVAQLYTAPVLMFLFTLAVVVALAAGIYPAYVLARFQPVAVLKSNTGHKGGKVWVRQTLTAVQFTIAQFFVIATLVVSKQIHFSLNKDLGFRKDAILTITTPRLDPDPSRRRLLESRIATLPEVDRVSLSGRTPVMSGWMTISMKYNNGRQEIEKVVDVRYGDSAYLPVYNLRLLAGRNIVTSDSVREWLLNETAVRAFGFKRPQDAIGQLVEGHPVVGVVGNFNVGSMRREIPAVAIGSDALRNHRTLHVRLRNAGEGGVVWKNAFAGMEKVWKEIYPREEFSYEFLDKTVENLYRKEQQMGNLLNWCAGLAIFISIVGLLGLVIFMTDQRTKEIGIRKVLGATVWQVVGMLTTDFMKPVLVAFLLAIPVSWWAVDRWLQTFAYRTGLSWWVFAAGGVIMAIMALTAMSLKTVRAALSNPVNTLKTE</sequence>
<keyword evidence="2" id="KW-1003">Cell membrane</keyword>
<feature type="transmembrane region" description="Helical" evidence="6">
    <location>
        <begin position="21"/>
        <end position="43"/>
    </location>
</feature>
<dbReference type="InterPro" id="IPR003838">
    <property type="entry name" value="ABC3_permease_C"/>
</dbReference>
<evidence type="ECO:0000256" key="6">
    <source>
        <dbReference type="SAM" id="Phobius"/>
    </source>
</evidence>
<feature type="transmembrane region" description="Helical" evidence="6">
    <location>
        <begin position="344"/>
        <end position="370"/>
    </location>
</feature>
<dbReference type="InterPro" id="IPR025857">
    <property type="entry name" value="MacB_PCD"/>
</dbReference>
<dbReference type="EMBL" id="JABAIA010000001">
    <property type="protein sequence ID" value="NLR65175.1"/>
    <property type="molecule type" value="Genomic_DNA"/>
</dbReference>
<keyword evidence="10" id="KW-1185">Reference proteome</keyword>
<dbReference type="GO" id="GO:0022857">
    <property type="term" value="F:transmembrane transporter activity"/>
    <property type="evidence" value="ECO:0007669"/>
    <property type="project" value="TreeGrafter"/>
</dbReference>
<protein>
    <submittedName>
        <fullName evidence="9">FtsX-like permease family protein</fullName>
    </submittedName>
</protein>
<feature type="transmembrane region" description="Helical" evidence="6">
    <location>
        <begin position="382"/>
        <end position="407"/>
    </location>
</feature>
<feature type="domain" description="ABC3 transporter permease C-terminal" evidence="7">
    <location>
        <begin position="685"/>
        <end position="789"/>
    </location>
</feature>
<evidence type="ECO:0000313" key="9">
    <source>
        <dbReference type="EMBL" id="NLR65175.1"/>
    </source>
</evidence>
<feature type="transmembrane region" description="Helical" evidence="6">
    <location>
        <begin position="715"/>
        <end position="743"/>
    </location>
</feature>
<dbReference type="PANTHER" id="PTHR30572:SF18">
    <property type="entry name" value="ABC-TYPE MACROLIDE FAMILY EXPORT SYSTEM PERMEASE COMPONENT 2"/>
    <property type="match status" value="1"/>
</dbReference>
<evidence type="ECO:0000256" key="5">
    <source>
        <dbReference type="ARBA" id="ARBA00023136"/>
    </source>
</evidence>
<keyword evidence="3 6" id="KW-0812">Transmembrane</keyword>
<evidence type="ECO:0000256" key="1">
    <source>
        <dbReference type="ARBA" id="ARBA00004651"/>
    </source>
</evidence>
<gene>
    <name evidence="9" type="ORF">HGH92_12730</name>
</gene>
<dbReference type="Pfam" id="PF12704">
    <property type="entry name" value="MacB_PCD"/>
    <property type="match status" value="1"/>
</dbReference>
<evidence type="ECO:0000256" key="4">
    <source>
        <dbReference type="ARBA" id="ARBA00022989"/>
    </source>
</evidence>
<feature type="domain" description="ABC3 transporter permease C-terminal" evidence="7">
    <location>
        <begin position="297"/>
        <end position="412"/>
    </location>
</feature>
<evidence type="ECO:0000256" key="2">
    <source>
        <dbReference type="ARBA" id="ARBA00022475"/>
    </source>
</evidence>
<proteinExistence type="predicted"/>
<dbReference type="GO" id="GO:0005886">
    <property type="term" value="C:plasma membrane"/>
    <property type="evidence" value="ECO:0007669"/>
    <property type="project" value="UniProtKB-SubCell"/>
</dbReference>
<evidence type="ECO:0000259" key="8">
    <source>
        <dbReference type="Pfam" id="PF12704"/>
    </source>
</evidence>
<dbReference type="AlphaFoldDB" id="A0A847RW16"/>
<reference evidence="9 10" key="1">
    <citation type="submission" date="2020-04" db="EMBL/GenBank/DDBJ databases">
        <authorList>
            <person name="Yin C."/>
        </authorList>
    </citation>
    <scope>NUCLEOTIDE SEQUENCE [LARGE SCALE GENOMIC DNA]</scope>
    <source>
        <strain evidence="9 10">Ae27</strain>
    </source>
</reference>
<feature type="transmembrane region" description="Helical" evidence="6">
    <location>
        <begin position="292"/>
        <end position="311"/>
    </location>
</feature>
<comment type="subcellular location">
    <subcellularLocation>
        <location evidence="1">Cell membrane</location>
        <topology evidence="1">Multi-pass membrane protein</topology>
    </subcellularLocation>
</comment>
<evidence type="ECO:0000256" key="3">
    <source>
        <dbReference type="ARBA" id="ARBA00022692"/>
    </source>
</evidence>
<feature type="domain" description="MacB-like periplasmic core" evidence="8">
    <location>
        <begin position="20"/>
        <end position="250"/>
    </location>
</feature>
<comment type="caution">
    <text evidence="9">The sequence shown here is derived from an EMBL/GenBank/DDBJ whole genome shotgun (WGS) entry which is preliminary data.</text>
</comment>
<dbReference type="Proteomes" id="UP000570474">
    <property type="component" value="Unassembled WGS sequence"/>
</dbReference>